<dbReference type="GO" id="GO:0005737">
    <property type="term" value="C:cytoplasm"/>
    <property type="evidence" value="ECO:0007669"/>
    <property type="project" value="TreeGrafter"/>
</dbReference>
<proteinExistence type="inferred from homology"/>
<feature type="compositionally biased region" description="Pro residues" evidence="2">
    <location>
        <begin position="15"/>
        <end position="25"/>
    </location>
</feature>
<accession>A0A4Y7QMA9</accession>
<reference evidence="3 4" key="1">
    <citation type="submission" date="2018-06" db="EMBL/GenBank/DDBJ databases">
        <title>A transcriptomic atlas of mushroom development highlights an independent origin of complex multicellularity.</title>
        <authorList>
            <consortium name="DOE Joint Genome Institute"/>
            <person name="Krizsan K."/>
            <person name="Almasi E."/>
            <person name="Merenyi Z."/>
            <person name="Sahu N."/>
            <person name="Viragh M."/>
            <person name="Koszo T."/>
            <person name="Mondo S."/>
            <person name="Kiss B."/>
            <person name="Balint B."/>
            <person name="Kues U."/>
            <person name="Barry K."/>
            <person name="Hegedus J.C."/>
            <person name="Henrissat B."/>
            <person name="Johnson J."/>
            <person name="Lipzen A."/>
            <person name="Ohm R."/>
            <person name="Nagy I."/>
            <person name="Pangilinan J."/>
            <person name="Yan J."/>
            <person name="Xiong Y."/>
            <person name="Grigoriev I.V."/>
            <person name="Hibbett D.S."/>
            <person name="Nagy L.G."/>
        </authorList>
    </citation>
    <scope>NUCLEOTIDE SEQUENCE [LARGE SCALE GENOMIC DNA]</scope>
    <source>
        <strain evidence="3 4">SZMC22713</strain>
    </source>
</reference>
<keyword evidence="4" id="KW-1185">Reference proteome</keyword>
<dbReference type="Gene3D" id="3.90.1200.10">
    <property type="match status" value="1"/>
</dbReference>
<dbReference type="AlphaFoldDB" id="A0A4Y7QMA9"/>
<dbReference type="OrthoDB" id="10267235at2759"/>
<dbReference type="SUPFAM" id="SSF56112">
    <property type="entry name" value="Protein kinase-like (PK-like)"/>
    <property type="match status" value="1"/>
</dbReference>
<feature type="compositionally biased region" description="Polar residues" evidence="2">
    <location>
        <begin position="31"/>
        <end position="45"/>
    </location>
</feature>
<name>A0A4Y7QMA9_9AGAM</name>
<evidence type="ECO:0000313" key="4">
    <source>
        <dbReference type="Proteomes" id="UP000294933"/>
    </source>
</evidence>
<dbReference type="GO" id="GO:0004305">
    <property type="term" value="F:ethanolamine kinase activity"/>
    <property type="evidence" value="ECO:0007669"/>
    <property type="project" value="TreeGrafter"/>
</dbReference>
<comment type="similarity">
    <text evidence="1">Belongs to the choline/ethanolamine kinase family.</text>
</comment>
<gene>
    <name evidence="3" type="ORF">BD410DRAFT_781330</name>
</gene>
<dbReference type="GO" id="GO:0006646">
    <property type="term" value="P:phosphatidylethanolamine biosynthetic process"/>
    <property type="evidence" value="ECO:0007669"/>
    <property type="project" value="TreeGrafter"/>
</dbReference>
<dbReference type="GO" id="GO:0004103">
    <property type="term" value="F:choline kinase activity"/>
    <property type="evidence" value="ECO:0007669"/>
    <property type="project" value="TreeGrafter"/>
</dbReference>
<dbReference type="EMBL" id="ML170157">
    <property type="protein sequence ID" value="TDL28794.1"/>
    <property type="molecule type" value="Genomic_DNA"/>
</dbReference>
<keyword evidence="3" id="KW-0418">Kinase</keyword>
<protein>
    <submittedName>
        <fullName evidence="3">Kinase-like protein</fullName>
    </submittedName>
</protein>
<dbReference type="PANTHER" id="PTHR22603:SF93">
    <property type="entry name" value="RE24176P"/>
    <property type="match status" value="1"/>
</dbReference>
<dbReference type="Gene3D" id="3.30.200.20">
    <property type="entry name" value="Phosphorylase Kinase, domain 1"/>
    <property type="match status" value="1"/>
</dbReference>
<sequence>MSPPTLGPDISQSPTLPPIARPPIVPLKRGSLSSGTSRSFESSHGSISPVISISRSSSTSSILFLDGEPEVVTEDGVDHISKRLHTKRYKTPAFAEDLLQLIFALGVPSWSVATGVVSSELIRVQKVSGSLTNAVFFVSYPSLPAVKTILLRIYGASSSSLISRPRELHTLHILSSQHRIGPRVYGTFENGRLEEYFPSQALTPADLRDPTISGWIGARMAELHCVDIEAVEQTTPSTRGENVGWEIGARKNIRLWLKPAQEVLALPGLKAETRATLDLNRFVVEWEAYMRWLTEWESIHGPSKRVFAHNDTQYGNLLKLNNVKEGVPAHRQIIVVDFEYAGPNSAAFDIANHFHEWTANYHSRQPHILDPTRYPNETERRNFYRSYLANACPPFATTTCANPSNENIDAEAEIQRIDEQVKAWSPASHAMWAVWGIVQAREDIEAIQPNGTAAEEPEFDYIGYATYRIAAFRREISALGL</sequence>
<dbReference type="STRING" id="50990.A0A4Y7QMA9"/>
<dbReference type="Pfam" id="PF01633">
    <property type="entry name" value="Choline_kinase"/>
    <property type="match status" value="1"/>
</dbReference>
<evidence type="ECO:0000313" key="3">
    <source>
        <dbReference type="EMBL" id="TDL28794.1"/>
    </source>
</evidence>
<dbReference type="PANTHER" id="PTHR22603">
    <property type="entry name" value="CHOLINE/ETHANOALAMINE KINASE"/>
    <property type="match status" value="1"/>
</dbReference>
<dbReference type="InterPro" id="IPR011009">
    <property type="entry name" value="Kinase-like_dom_sf"/>
</dbReference>
<dbReference type="VEuPathDB" id="FungiDB:BD410DRAFT_781330"/>
<dbReference type="CDD" id="cd05157">
    <property type="entry name" value="ETNK_euk"/>
    <property type="match status" value="1"/>
</dbReference>
<keyword evidence="3" id="KW-0808">Transferase</keyword>
<evidence type="ECO:0000256" key="2">
    <source>
        <dbReference type="SAM" id="MobiDB-lite"/>
    </source>
</evidence>
<feature type="region of interest" description="Disordered" evidence="2">
    <location>
        <begin position="1"/>
        <end position="45"/>
    </location>
</feature>
<organism evidence="3 4">
    <name type="scientific">Rickenella mellea</name>
    <dbReference type="NCBI Taxonomy" id="50990"/>
    <lineage>
        <taxon>Eukaryota</taxon>
        <taxon>Fungi</taxon>
        <taxon>Dikarya</taxon>
        <taxon>Basidiomycota</taxon>
        <taxon>Agaricomycotina</taxon>
        <taxon>Agaricomycetes</taxon>
        <taxon>Hymenochaetales</taxon>
        <taxon>Rickenellaceae</taxon>
        <taxon>Rickenella</taxon>
    </lineage>
</organism>
<dbReference type="Proteomes" id="UP000294933">
    <property type="component" value="Unassembled WGS sequence"/>
</dbReference>
<evidence type="ECO:0000256" key="1">
    <source>
        <dbReference type="ARBA" id="ARBA00038211"/>
    </source>
</evidence>